<protein>
    <submittedName>
        <fullName evidence="2">Dienelactone hydrolase family protein</fullName>
    </submittedName>
</protein>
<evidence type="ECO:0000313" key="3">
    <source>
        <dbReference type="Proteomes" id="UP000663181"/>
    </source>
</evidence>
<dbReference type="SUPFAM" id="SSF53474">
    <property type="entry name" value="alpha/beta-Hydrolases"/>
    <property type="match status" value="1"/>
</dbReference>
<dbReference type="InterPro" id="IPR029058">
    <property type="entry name" value="AB_hydrolase_fold"/>
</dbReference>
<proteinExistence type="predicted"/>
<keyword evidence="2" id="KW-0378">Hydrolase</keyword>
<name>A0ABX7GTT1_9GAMM</name>
<dbReference type="PANTHER" id="PTHR46623">
    <property type="entry name" value="CARBOXYMETHYLENEBUTENOLIDASE-RELATED"/>
    <property type="match status" value="1"/>
</dbReference>
<evidence type="ECO:0000259" key="1">
    <source>
        <dbReference type="Pfam" id="PF01738"/>
    </source>
</evidence>
<dbReference type="RefSeq" id="WP_188796166.1">
    <property type="nucleotide sequence ID" value="NZ_BMIZ01000001.1"/>
</dbReference>
<dbReference type="InterPro" id="IPR051049">
    <property type="entry name" value="Dienelactone_hydrolase-like"/>
</dbReference>
<dbReference type="PANTHER" id="PTHR46623:SF10">
    <property type="entry name" value="CARBOXYMETHYLENEBUTENOLIDASE HOMOLOG"/>
    <property type="match status" value="1"/>
</dbReference>
<dbReference type="InterPro" id="IPR002925">
    <property type="entry name" value="Dienelactn_hydro"/>
</dbReference>
<dbReference type="Gene3D" id="3.40.50.1820">
    <property type="entry name" value="alpha/beta hydrolase"/>
    <property type="match status" value="1"/>
</dbReference>
<feature type="domain" description="Dienelactone hydrolase" evidence="1">
    <location>
        <begin position="17"/>
        <end position="245"/>
    </location>
</feature>
<evidence type="ECO:0000313" key="2">
    <source>
        <dbReference type="EMBL" id="QRN53858.1"/>
    </source>
</evidence>
<keyword evidence="3" id="KW-1185">Reference proteome</keyword>
<gene>
    <name evidence="2" type="ORF">ISN74_00080</name>
</gene>
<dbReference type="GO" id="GO:0016787">
    <property type="term" value="F:hydrolase activity"/>
    <property type="evidence" value="ECO:0007669"/>
    <property type="project" value="UniProtKB-KW"/>
</dbReference>
<dbReference type="EMBL" id="CP064030">
    <property type="protein sequence ID" value="QRN53858.1"/>
    <property type="molecule type" value="Genomic_DNA"/>
</dbReference>
<dbReference type="Proteomes" id="UP000663181">
    <property type="component" value="Chromosome"/>
</dbReference>
<reference evidence="2 3" key="1">
    <citation type="submission" date="2020-10" db="EMBL/GenBank/DDBJ databases">
        <title>Phylogeny of dyella-like bacteria.</title>
        <authorList>
            <person name="Fu J."/>
        </authorList>
    </citation>
    <scope>NUCLEOTIDE SEQUENCE [LARGE SCALE GENOMIC DNA]</scope>
    <source>
        <strain evidence="2 3">DHOB09</strain>
    </source>
</reference>
<accession>A0ABX7GTT1</accession>
<dbReference type="Pfam" id="PF01738">
    <property type="entry name" value="DLH"/>
    <property type="match status" value="1"/>
</dbReference>
<sequence>MSRIDLNINTRDGSCPASLFTPASGTGPWPGVIFYMDAPGIRPVMWEMAQRLADHGYAVLLPDLFYRSGPYDVMVPAEVFADPVKKANLMKLVGSLNRDVTVADAEAFIACLSERPEVKGDRFGATGYCMGGKLALLAAGAYPTRFAAIGAFHAGGLVSDQPDSPHHFLQGINGYVYVAGADQDSHFTDEQKVQLEAALTEAGVDHRVEIYAGAHHGYAVPDHPAFHAQGAERHWQALTELFGKTLNA</sequence>
<organism evidence="2 3">
    <name type="scientific">Dyella caseinilytica</name>
    <dbReference type="NCBI Taxonomy" id="1849581"/>
    <lineage>
        <taxon>Bacteria</taxon>
        <taxon>Pseudomonadati</taxon>
        <taxon>Pseudomonadota</taxon>
        <taxon>Gammaproteobacteria</taxon>
        <taxon>Lysobacterales</taxon>
        <taxon>Rhodanobacteraceae</taxon>
        <taxon>Dyella</taxon>
    </lineage>
</organism>